<dbReference type="Proteomes" id="UP000228568">
    <property type="component" value="Unassembled WGS sequence"/>
</dbReference>
<dbReference type="InterPro" id="IPR004504">
    <property type="entry name" value="DNA_repair_RadA"/>
</dbReference>
<keyword evidence="5" id="KW-0378">Hydrolase</keyword>
<keyword evidence="10 11" id="KW-0234">DNA repair</keyword>
<keyword evidence="6 13" id="KW-0862">Zinc</keyword>
<dbReference type="EMBL" id="PFPK01000033">
    <property type="protein sequence ID" value="PIZ94743.1"/>
    <property type="molecule type" value="Genomic_DNA"/>
</dbReference>
<comment type="function">
    <text evidence="13">DNA-dependent ATPase involved in processing of recombination intermediates, plays a role in repairing DNA breaks. Stimulates the branch migration of RecA-mediated strand transfer reactions, allowing the 3' invading strand to extend heteroduplex DNA faster. Binds ssDNA in the presence of ADP but not other nucleotides, has ATPase activity that is stimulated by ssDNA and various branched DNA structures, but inhibited by SSB. Does not have RecA's homology-searching function.</text>
</comment>
<dbReference type="AlphaFoldDB" id="A0A2M7V7N4"/>
<dbReference type="Gene3D" id="3.40.50.300">
    <property type="entry name" value="P-loop containing nucleotide triphosphate hydrolases"/>
    <property type="match status" value="1"/>
</dbReference>
<evidence type="ECO:0000259" key="14">
    <source>
        <dbReference type="PROSITE" id="PS50162"/>
    </source>
</evidence>
<dbReference type="GO" id="GO:0000725">
    <property type="term" value="P:recombinational repair"/>
    <property type="evidence" value="ECO:0007669"/>
    <property type="project" value="UniProtKB-UniRule"/>
</dbReference>
<comment type="similarity">
    <text evidence="11 13">Belongs to the RecA family. RadA subfamily.</text>
</comment>
<dbReference type="InterPro" id="IPR020568">
    <property type="entry name" value="Ribosomal_Su5_D2-typ_SF"/>
</dbReference>
<dbReference type="Pfam" id="PF06745">
    <property type="entry name" value="ATPase"/>
    <property type="match status" value="1"/>
</dbReference>
<dbReference type="Pfam" id="PF05362">
    <property type="entry name" value="Lon_C"/>
    <property type="match status" value="1"/>
</dbReference>
<dbReference type="InterPro" id="IPR014721">
    <property type="entry name" value="Ribsml_uS5_D2-typ_fold_subgr"/>
</dbReference>
<keyword evidence="8 11" id="KW-0346">Stress response</keyword>
<dbReference type="HAMAP" id="MF_01498">
    <property type="entry name" value="RadA_bact"/>
    <property type="match status" value="1"/>
</dbReference>
<organism evidence="15 16">
    <name type="scientific">Candidatus Magasanikbacteria bacterium CG_4_10_14_0_2_um_filter_37_12</name>
    <dbReference type="NCBI Taxonomy" id="1974637"/>
    <lineage>
        <taxon>Bacteria</taxon>
        <taxon>Candidatus Magasanikiibacteriota</taxon>
    </lineage>
</organism>
<dbReference type="InterPro" id="IPR027417">
    <property type="entry name" value="P-loop_NTPase"/>
</dbReference>
<evidence type="ECO:0000256" key="11">
    <source>
        <dbReference type="HAMAP-Rule" id="MF_01498"/>
    </source>
</evidence>
<dbReference type="InterPro" id="IPR041166">
    <property type="entry name" value="Rubredoxin_2"/>
</dbReference>
<sequence length="458" mass="49495">MSSKDNKIFACSHCGAQFGKWAGRCLECGKWGTVDESKVESRKSKTESDNHGVAKIQKLADIGGKNIVRTITNISELDRVLGGGIVPGSLILLGGEPGIGKSTLSLQLAMSVKDTLYFSGEESIEQIKLRADRLYNKENKNNSSIHQFINSSISLSNETNIDVISSTIRKTKPALCIVDSMQTMWNSDATGEAGSVSQIRACTVTLLEVSKSSGVPIVLIGHVTKDGTVAGPKTLEHLVDTVLYLEGDRYHSYRILRAVKNRFGSTDEVGIFEMKRHGLEGVLNPSAAFLEERGEDIPGSIVTCLMEGTRPLLVEIQALVNKTSFGYPVRKASGFDLNRLHVLVAVLQKRAKLDLGQYDIHVNVVGGMKASEPAADLAVCLAIASSFKDKAGGKNLVVFGEVGLGGEVRSVSQIEKRIKESAGLGMKKIITAKNKNVPTVKNILIMQVKNIEELITKT</sequence>
<evidence type="ECO:0000256" key="3">
    <source>
        <dbReference type="ARBA" id="ARBA00022763"/>
    </source>
</evidence>
<dbReference type="Pfam" id="PF18073">
    <property type="entry name" value="Zn_ribbon_LapB"/>
    <property type="match status" value="1"/>
</dbReference>
<feature type="binding site" evidence="11">
    <location>
        <begin position="95"/>
        <end position="102"/>
    </location>
    <ligand>
        <name>ATP</name>
        <dbReference type="ChEBI" id="CHEBI:30616"/>
    </ligand>
</feature>
<comment type="function">
    <text evidence="11">Plays a role in repairing double-strand DNA breaks, probably involving stabilizing or processing branched DNA or blocked replication forks.</text>
</comment>
<keyword evidence="4 13" id="KW-0863">Zinc-finger</keyword>
<feature type="domain" description="RecA family profile 1" evidence="14">
    <location>
        <begin position="66"/>
        <end position="223"/>
    </location>
</feature>
<feature type="short sequence motif" description="RadA KNRFG motif" evidence="11">
    <location>
        <begin position="260"/>
        <end position="264"/>
    </location>
</feature>
<dbReference type="PRINTS" id="PR01874">
    <property type="entry name" value="DNAREPAIRADA"/>
</dbReference>
<keyword evidence="3 11" id="KW-0227">DNA damage</keyword>
<keyword evidence="2 11" id="KW-0547">Nucleotide-binding</keyword>
<dbReference type="InterPro" id="IPR008269">
    <property type="entry name" value="Lon_proteolytic"/>
</dbReference>
<dbReference type="InterPro" id="IPR020588">
    <property type="entry name" value="RecA_ATP-bd"/>
</dbReference>
<reference evidence="16" key="1">
    <citation type="submission" date="2017-09" db="EMBL/GenBank/DDBJ databases">
        <title>Depth-based differentiation of microbial function through sediment-hosted aquifers and enrichment of novel symbionts in the deep terrestrial subsurface.</title>
        <authorList>
            <person name="Probst A.J."/>
            <person name="Ladd B."/>
            <person name="Jarett J.K."/>
            <person name="Geller-Mcgrath D.E."/>
            <person name="Sieber C.M.K."/>
            <person name="Emerson J.B."/>
            <person name="Anantharaman K."/>
            <person name="Thomas B.C."/>
            <person name="Malmstrom R."/>
            <person name="Stieglmeier M."/>
            <person name="Klingl A."/>
            <person name="Woyke T."/>
            <person name="Ryan C.M."/>
            <person name="Banfield J.F."/>
        </authorList>
    </citation>
    <scope>NUCLEOTIDE SEQUENCE [LARGE SCALE GENOMIC DNA]</scope>
</reference>
<protein>
    <recommendedName>
        <fullName evidence="11 12">DNA repair protein RadA</fullName>
    </recommendedName>
</protein>
<evidence type="ECO:0000256" key="9">
    <source>
        <dbReference type="ARBA" id="ARBA00023125"/>
    </source>
</evidence>
<dbReference type="NCBIfam" id="TIGR00416">
    <property type="entry name" value="sms"/>
    <property type="match status" value="1"/>
</dbReference>
<dbReference type="PANTHER" id="PTHR32472:SF10">
    <property type="entry name" value="DNA REPAIR PROTEIN RADA-LIKE PROTEIN"/>
    <property type="match status" value="1"/>
</dbReference>
<keyword evidence="9 11" id="KW-0238">DNA-binding</keyword>
<evidence type="ECO:0000256" key="12">
    <source>
        <dbReference type="NCBIfam" id="TIGR00416"/>
    </source>
</evidence>
<dbReference type="Gene3D" id="3.30.230.10">
    <property type="match status" value="1"/>
</dbReference>
<dbReference type="GO" id="GO:0005829">
    <property type="term" value="C:cytosol"/>
    <property type="evidence" value="ECO:0007669"/>
    <property type="project" value="TreeGrafter"/>
</dbReference>
<dbReference type="CDD" id="cd01121">
    <property type="entry name" value="RadA_SMS_N"/>
    <property type="match status" value="1"/>
</dbReference>
<comment type="domain">
    <text evidence="11">The middle region has homology to RecA with ATPase motifs including the RadA KNRFG motif, while the C-terminus is homologous to Lon protease.</text>
</comment>
<dbReference type="GO" id="GO:0140664">
    <property type="term" value="F:ATP-dependent DNA damage sensor activity"/>
    <property type="evidence" value="ECO:0007669"/>
    <property type="project" value="InterPro"/>
</dbReference>
<dbReference type="GO" id="GO:0005524">
    <property type="term" value="F:ATP binding"/>
    <property type="evidence" value="ECO:0007669"/>
    <property type="project" value="UniProtKB-UniRule"/>
</dbReference>
<feature type="region of interest" description="Lon-protease-like" evidence="11">
    <location>
        <begin position="359"/>
        <end position="458"/>
    </location>
</feature>
<gene>
    <name evidence="11" type="primary">radA</name>
    <name evidence="15" type="ORF">COX81_02755</name>
</gene>
<dbReference type="InterPro" id="IPR014774">
    <property type="entry name" value="KaiC-like_dom"/>
</dbReference>
<evidence type="ECO:0000256" key="7">
    <source>
        <dbReference type="ARBA" id="ARBA00022840"/>
    </source>
</evidence>
<evidence type="ECO:0000256" key="1">
    <source>
        <dbReference type="ARBA" id="ARBA00022723"/>
    </source>
</evidence>
<evidence type="ECO:0000256" key="13">
    <source>
        <dbReference type="RuleBase" id="RU003555"/>
    </source>
</evidence>
<evidence type="ECO:0000313" key="15">
    <source>
        <dbReference type="EMBL" id="PIZ94743.1"/>
    </source>
</evidence>
<evidence type="ECO:0000256" key="8">
    <source>
        <dbReference type="ARBA" id="ARBA00023016"/>
    </source>
</evidence>
<dbReference type="GO" id="GO:0006508">
    <property type="term" value="P:proteolysis"/>
    <property type="evidence" value="ECO:0007669"/>
    <property type="project" value="InterPro"/>
</dbReference>
<dbReference type="GO" id="GO:0004252">
    <property type="term" value="F:serine-type endopeptidase activity"/>
    <property type="evidence" value="ECO:0007669"/>
    <property type="project" value="InterPro"/>
</dbReference>
<dbReference type="PROSITE" id="PS50162">
    <property type="entry name" value="RECA_2"/>
    <property type="match status" value="1"/>
</dbReference>
<dbReference type="FunFam" id="3.40.50.300:FF:000050">
    <property type="entry name" value="DNA repair protein RadA"/>
    <property type="match status" value="1"/>
</dbReference>
<keyword evidence="1 11" id="KW-0479">Metal-binding</keyword>
<proteinExistence type="inferred from homology"/>
<dbReference type="SMART" id="SM00382">
    <property type="entry name" value="AAA"/>
    <property type="match status" value="1"/>
</dbReference>
<dbReference type="SUPFAM" id="SSF52540">
    <property type="entry name" value="P-loop containing nucleoside triphosphate hydrolases"/>
    <property type="match status" value="1"/>
</dbReference>
<evidence type="ECO:0000256" key="4">
    <source>
        <dbReference type="ARBA" id="ARBA00022771"/>
    </source>
</evidence>
<keyword evidence="7 11" id="KW-0067">ATP-binding</keyword>
<evidence type="ECO:0000256" key="5">
    <source>
        <dbReference type="ARBA" id="ARBA00022801"/>
    </source>
</evidence>
<evidence type="ECO:0000256" key="2">
    <source>
        <dbReference type="ARBA" id="ARBA00022741"/>
    </source>
</evidence>
<accession>A0A2M7V7N4</accession>
<name>A0A2M7V7N4_9BACT</name>
<evidence type="ECO:0000313" key="16">
    <source>
        <dbReference type="Proteomes" id="UP000228568"/>
    </source>
</evidence>
<dbReference type="GO" id="GO:0004176">
    <property type="term" value="F:ATP-dependent peptidase activity"/>
    <property type="evidence" value="ECO:0007669"/>
    <property type="project" value="InterPro"/>
</dbReference>
<evidence type="ECO:0000256" key="10">
    <source>
        <dbReference type="ARBA" id="ARBA00023204"/>
    </source>
</evidence>
<dbReference type="SUPFAM" id="SSF54211">
    <property type="entry name" value="Ribosomal protein S5 domain 2-like"/>
    <property type="match status" value="1"/>
</dbReference>
<dbReference type="GO" id="GO:0008270">
    <property type="term" value="F:zinc ion binding"/>
    <property type="evidence" value="ECO:0007669"/>
    <property type="project" value="UniProtKB-KW"/>
</dbReference>
<dbReference type="PANTHER" id="PTHR32472">
    <property type="entry name" value="DNA REPAIR PROTEIN RADA"/>
    <property type="match status" value="1"/>
</dbReference>
<dbReference type="InterPro" id="IPR003593">
    <property type="entry name" value="AAA+_ATPase"/>
</dbReference>
<dbReference type="GO" id="GO:0003684">
    <property type="term" value="F:damaged DNA binding"/>
    <property type="evidence" value="ECO:0007669"/>
    <property type="project" value="InterPro"/>
</dbReference>
<evidence type="ECO:0000256" key="6">
    <source>
        <dbReference type="ARBA" id="ARBA00022833"/>
    </source>
</evidence>
<comment type="caution">
    <text evidence="15">The sequence shown here is derived from an EMBL/GenBank/DDBJ whole genome shotgun (WGS) entry which is preliminary data.</text>
</comment>